<dbReference type="EMBL" id="FOBS01000062">
    <property type="protein sequence ID" value="SEM83844.1"/>
    <property type="molecule type" value="Genomic_DNA"/>
</dbReference>
<dbReference type="Proteomes" id="UP000198744">
    <property type="component" value="Unassembled WGS sequence"/>
</dbReference>
<sequence>LIERRDLTMLLEGIVPKKVGKRYKIST</sequence>
<gene>
    <name evidence="1" type="ORF">SAMN04489760_1621</name>
</gene>
<evidence type="ECO:0000313" key="2">
    <source>
        <dbReference type="Proteomes" id="UP000198744"/>
    </source>
</evidence>
<accession>A0A1H8BNY6</accession>
<name>A0A1H8BNY6_9BACT</name>
<dbReference type="AlphaFoldDB" id="A0A1H8BNY6"/>
<evidence type="ECO:0000313" key="1">
    <source>
        <dbReference type="EMBL" id="SEM83844.1"/>
    </source>
</evidence>
<organism evidence="1 2">
    <name type="scientific">Syntrophus gentianae</name>
    <dbReference type="NCBI Taxonomy" id="43775"/>
    <lineage>
        <taxon>Bacteria</taxon>
        <taxon>Pseudomonadati</taxon>
        <taxon>Thermodesulfobacteriota</taxon>
        <taxon>Syntrophia</taxon>
        <taxon>Syntrophales</taxon>
        <taxon>Syntrophaceae</taxon>
        <taxon>Syntrophus</taxon>
    </lineage>
</organism>
<proteinExistence type="predicted"/>
<reference evidence="1 2" key="1">
    <citation type="submission" date="2016-10" db="EMBL/GenBank/DDBJ databases">
        <authorList>
            <person name="de Groot N.N."/>
        </authorList>
    </citation>
    <scope>NUCLEOTIDE SEQUENCE [LARGE SCALE GENOMIC DNA]</scope>
    <source>
        <strain evidence="1 2">DSM 8423</strain>
    </source>
</reference>
<keyword evidence="2" id="KW-1185">Reference proteome</keyword>
<feature type="non-terminal residue" evidence="1">
    <location>
        <position position="1"/>
    </location>
</feature>
<protein>
    <submittedName>
        <fullName evidence="1">Uncharacterized protein</fullName>
    </submittedName>
</protein>